<keyword evidence="4 6" id="KW-1133">Transmembrane helix</keyword>
<evidence type="ECO:0000313" key="9">
    <source>
        <dbReference type="EMBL" id="JAP98268.1"/>
    </source>
</evidence>
<feature type="transmembrane region" description="Helical" evidence="6">
    <location>
        <begin position="104"/>
        <end position="128"/>
    </location>
</feature>
<dbReference type="GO" id="GO:0005886">
    <property type="term" value="C:plasma membrane"/>
    <property type="evidence" value="ECO:0007669"/>
    <property type="project" value="TreeGrafter"/>
</dbReference>
<evidence type="ECO:0000256" key="1">
    <source>
        <dbReference type="ARBA" id="ARBA00004370"/>
    </source>
</evidence>
<feature type="transmembrane region" description="Helical" evidence="6">
    <location>
        <begin position="218"/>
        <end position="245"/>
    </location>
</feature>
<dbReference type="InterPro" id="IPR019427">
    <property type="entry name" value="7TM_GPCR_serpentine_rcpt_Srw"/>
</dbReference>
<evidence type="ECO:0000259" key="7">
    <source>
        <dbReference type="PROSITE" id="PS50262"/>
    </source>
</evidence>
<keyword evidence="5 6" id="KW-0472">Membrane</keyword>
<comment type="similarity">
    <text evidence="2">Belongs to the G-protein coupled receptor 1 family.</text>
</comment>
<evidence type="ECO:0000256" key="2">
    <source>
        <dbReference type="ARBA" id="ARBA00010663"/>
    </source>
</evidence>
<dbReference type="InterPro" id="IPR053219">
    <property type="entry name" value="GPCR_Dmsr-1"/>
</dbReference>
<feature type="transmembrane region" description="Helical" evidence="6">
    <location>
        <begin position="317"/>
        <end position="336"/>
    </location>
</feature>
<evidence type="ECO:0000256" key="6">
    <source>
        <dbReference type="SAM" id="Phobius"/>
    </source>
</evidence>
<dbReference type="GO" id="GO:0008528">
    <property type="term" value="F:G protein-coupled peptide receptor activity"/>
    <property type="evidence" value="ECO:0007669"/>
    <property type="project" value="InterPro"/>
</dbReference>
<dbReference type="PANTHER" id="PTHR46273">
    <property type="entry name" value="MYOSUPPRESSIN RECEPTOR 1, ISOFORM B-RELATED"/>
    <property type="match status" value="1"/>
</dbReference>
<evidence type="ECO:0000256" key="5">
    <source>
        <dbReference type="ARBA" id="ARBA00023136"/>
    </source>
</evidence>
<feature type="transmembrane region" description="Helical" evidence="6">
    <location>
        <begin position="26"/>
        <end position="48"/>
    </location>
</feature>
<dbReference type="EMBL" id="GDHC01020360">
    <property type="protein sequence ID" value="JAP98268.1"/>
    <property type="molecule type" value="Transcribed_RNA"/>
</dbReference>
<evidence type="ECO:0000256" key="4">
    <source>
        <dbReference type="ARBA" id="ARBA00022989"/>
    </source>
</evidence>
<evidence type="ECO:0000313" key="8">
    <source>
        <dbReference type="EMBL" id="JAG09066.1"/>
    </source>
</evidence>
<feature type="transmembrane region" description="Helical" evidence="6">
    <location>
        <begin position="278"/>
        <end position="302"/>
    </location>
</feature>
<comment type="subcellular location">
    <subcellularLocation>
        <location evidence="1">Membrane</location>
    </subcellularLocation>
</comment>
<sequence length="374" mass="42719">MNSSNFTLQESYCSYFNDVRDFYLPLHGYTSLIVCLFGSVANLLNIMVLTRREMSSPTNAILTGLAVADLLVMLEYIPFAWYTIYKATSPSTKELYTYSLTLCIYLHSNFSQVCHTISIWLTVTLAIWRYIAVAYPQRNHEWCGPQKTILIITSGYIVSPLINIPLFLAFSIQPVTKTLNESGYITDNASVAINTTIYLIDVSELGQKNDNLLIDINFWVYSIVIKIIPCLALTLLSGGLIWALMQAKRRRKQLMQGSKKTPRNIENDRTTDRTTKMLLAVLLLFLITELPQGILGLLSLFFGRRFFERCYVRVGDIMDILALLNSAINFILYCTMSRQFRKTFSLLFRPRWLPVAQTENGINLNHTTTMVTQV</sequence>
<feature type="transmembrane region" description="Helical" evidence="6">
    <location>
        <begin position="60"/>
        <end position="84"/>
    </location>
</feature>
<accession>A0A0A9WNR0</accession>
<organism evidence="8">
    <name type="scientific">Lygus hesperus</name>
    <name type="common">Western plant bug</name>
    <dbReference type="NCBI Taxonomy" id="30085"/>
    <lineage>
        <taxon>Eukaryota</taxon>
        <taxon>Metazoa</taxon>
        <taxon>Ecdysozoa</taxon>
        <taxon>Arthropoda</taxon>
        <taxon>Hexapoda</taxon>
        <taxon>Insecta</taxon>
        <taxon>Pterygota</taxon>
        <taxon>Neoptera</taxon>
        <taxon>Paraneoptera</taxon>
        <taxon>Hemiptera</taxon>
        <taxon>Heteroptera</taxon>
        <taxon>Panheteroptera</taxon>
        <taxon>Cimicomorpha</taxon>
        <taxon>Miridae</taxon>
        <taxon>Mirini</taxon>
        <taxon>Lygus</taxon>
    </lineage>
</organism>
<dbReference type="PANTHER" id="PTHR46273:SF15">
    <property type="entry name" value="MYOSUPPRESSIN RECEPTOR 1, ISOFORM B-RELATED"/>
    <property type="match status" value="1"/>
</dbReference>
<evidence type="ECO:0000256" key="3">
    <source>
        <dbReference type="ARBA" id="ARBA00022692"/>
    </source>
</evidence>
<name>A0A0A9WNR0_LYGHE</name>
<dbReference type="PROSITE" id="PS50262">
    <property type="entry name" value="G_PROTEIN_RECEP_F1_2"/>
    <property type="match status" value="1"/>
</dbReference>
<dbReference type="InterPro" id="IPR017452">
    <property type="entry name" value="GPCR_Rhodpsn_7TM"/>
</dbReference>
<gene>
    <name evidence="8" type="primary">FR_18</name>
    <name evidence="9" type="synonym">FR_12</name>
    <name evidence="8" type="ORF">CM83_39282</name>
    <name evidence="9" type="ORF">g.70266</name>
</gene>
<dbReference type="AlphaFoldDB" id="A0A0A9WNR0"/>
<dbReference type="CDD" id="cd14978">
    <property type="entry name" value="7tmA_FMRFamide_R-like"/>
    <property type="match status" value="1"/>
</dbReference>
<reference evidence="8" key="1">
    <citation type="journal article" date="2014" name="PLoS ONE">
        <title>Transcriptome-Based Identification of ABC Transporters in the Western Tarnished Plant Bug Lygus hesperus.</title>
        <authorList>
            <person name="Hull J.J."/>
            <person name="Chaney K."/>
            <person name="Geib S.M."/>
            <person name="Fabrick J.A."/>
            <person name="Brent C.S."/>
            <person name="Walsh D."/>
            <person name="Lavine L.C."/>
        </authorList>
    </citation>
    <scope>NUCLEOTIDE SEQUENCE</scope>
</reference>
<keyword evidence="3 6" id="KW-0812">Transmembrane</keyword>
<reference evidence="9" key="3">
    <citation type="journal article" date="2016" name="Gigascience">
        <title>De novo construction of an expanded transcriptome assembly for the western tarnished plant bug, Lygus hesperus.</title>
        <authorList>
            <person name="Tassone E.E."/>
            <person name="Geib S.M."/>
            <person name="Hall B."/>
            <person name="Fabrick J.A."/>
            <person name="Brent C.S."/>
            <person name="Hull J.J."/>
        </authorList>
    </citation>
    <scope>NUCLEOTIDE SEQUENCE</scope>
</reference>
<dbReference type="PRINTS" id="PR00237">
    <property type="entry name" value="GPCRRHODOPSN"/>
</dbReference>
<dbReference type="EMBL" id="GBHO01034538">
    <property type="protein sequence ID" value="JAG09066.1"/>
    <property type="molecule type" value="Transcribed_RNA"/>
</dbReference>
<reference evidence="8" key="2">
    <citation type="submission" date="2014-07" db="EMBL/GenBank/DDBJ databases">
        <authorList>
            <person name="Hull J."/>
        </authorList>
    </citation>
    <scope>NUCLEOTIDE SEQUENCE</scope>
</reference>
<feature type="transmembrane region" description="Helical" evidence="6">
    <location>
        <begin position="149"/>
        <end position="172"/>
    </location>
</feature>
<feature type="domain" description="G-protein coupled receptors family 1 profile" evidence="7">
    <location>
        <begin position="41"/>
        <end position="333"/>
    </location>
</feature>
<proteinExistence type="inferred from homology"/>
<keyword evidence="8" id="KW-0675">Receptor</keyword>
<dbReference type="Pfam" id="PF10324">
    <property type="entry name" value="7TM_GPCR_Srw"/>
    <property type="match status" value="1"/>
</dbReference>
<dbReference type="SUPFAM" id="SSF81321">
    <property type="entry name" value="Family A G protein-coupled receptor-like"/>
    <property type="match status" value="1"/>
</dbReference>
<dbReference type="InterPro" id="IPR000276">
    <property type="entry name" value="GPCR_Rhodpsn"/>
</dbReference>
<protein>
    <submittedName>
        <fullName evidence="8">FMRFamide receptor</fullName>
    </submittedName>
</protein>
<dbReference type="Gene3D" id="1.20.1070.10">
    <property type="entry name" value="Rhodopsin 7-helix transmembrane proteins"/>
    <property type="match status" value="1"/>
</dbReference>